<dbReference type="Pfam" id="PF13650">
    <property type="entry name" value="Asp_protease_2"/>
    <property type="match status" value="1"/>
</dbReference>
<dbReference type="Gene3D" id="2.40.70.10">
    <property type="entry name" value="Acid Proteases"/>
    <property type="match status" value="2"/>
</dbReference>
<dbReference type="CDD" id="cd00303">
    <property type="entry name" value="retropepsin_like"/>
    <property type="match status" value="2"/>
</dbReference>
<dbReference type="AlphaFoldDB" id="A0A854QDQ1"/>
<comment type="caution">
    <text evidence="2">The sequence shown here is derived from an EMBL/GenBank/DDBJ whole genome shotgun (WGS) entry which is preliminary data.</text>
</comment>
<reference evidence="2 3" key="1">
    <citation type="submission" date="2017-06" db="EMBL/GenBank/DDBJ databases">
        <title>Global population genomics of the pathogenic fungus Cryptococcus neoformans var. grubii.</title>
        <authorList>
            <person name="Cuomo C."/>
            <person name="Litvintseva A."/>
            <person name="Chen Y."/>
            <person name="Young S."/>
            <person name="Zeng Q."/>
            <person name="Chapman S."/>
            <person name="Gujja S."/>
            <person name="Saif S."/>
            <person name="Birren B."/>
        </authorList>
    </citation>
    <scope>NUCLEOTIDE SEQUENCE [LARGE SCALE GENOMIC DNA]</scope>
    <source>
        <strain evidence="2 3">Tu259-1</strain>
    </source>
</reference>
<protein>
    <submittedName>
        <fullName evidence="2">Uncharacterized protein</fullName>
    </submittedName>
</protein>
<name>A0A854QDQ1_CRYNE</name>
<evidence type="ECO:0000313" key="2">
    <source>
        <dbReference type="EMBL" id="OXG23024.1"/>
    </source>
</evidence>
<feature type="compositionally biased region" description="Basic residues" evidence="1">
    <location>
        <begin position="798"/>
        <end position="807"/>
    </location>
</feature>
<dbReference type="OrthoDB" id="10475382at2759"/>
<proteinExistence type="predicted"/>
<organism evidence="2 3">
    <name type="scientific">Cryptococcus neoformans Tu259-1</name>
    <dbReference type="NCBI Taxonomy" id="1230072"/>
    <lineage>
        <taxon>Eukaryota</taxon>
        <taxon>Fungi</taxon>
        <taxon>Dikarya</taxon>
        <taxon>Basidiomycota</taxon>
        <taxon>Agaricomycotina</taxon>
        <taxon>Tremellomycetes</taxon>
        <taxon>Tremellales</taxon>
        <taxon>Cryptococcaceae</taxon>
        <taxon>Cryptococcus</taxon>
        <taxon>Cryptococcus neoformans species complex</taxon>
    </lineage>
</organism>
<evidence type="ECO:0000313" key="3">
    <source>
        <dbReference type="Proteomes" id="UP000199727"/>
    </source>
</evidence>
<gene>
    <name evidence="2" type="ORF">C361_02789</name>
</gene>
<accession>A0A854QDQ1</accession>
<sequence length="807" mass="87296">MAFDNQGQPIIGYDDTSALPIISHTPTGEIIYGALQSETSSQPGTGAFSQALSIDLEGIPLGPTLLDEKPLDSLAPVHDCPGESYRKTPAPTPTAVPDIAELKSLMAGLLCLSQAIVDQSVTTTHRLNDVSQSLPLRNSCPDRILPPRLSSSTSANAFALQRHILALDTYFQDVLLLWSPGDAESAWKVSVANSSISQSGSRFTTWLELYGKRTVSWDEWQMLLKTHLLTRGWEQKLRHKFMLLRCLDTMLTAFDTFFHLLISHQTLLRDFEDPLVTHRTKAALKVTGQTVLTVKLANLHIIMIDLIDDAMLEARFLQNSTRNRPPFTNNRLATPCLPTLVVAQVQVAPQAPKGYMLQQLKWLDPAKHLPLGDMGKATRAFLGSINACFSCRQTGHHQLLCLTHPPSSPSQHSSSAPAANLISLADDDSPDAPGIFSVDPVADQLVQDGATALAGSVPLLMVTCRVQANDGPATALVDSGAGINVIDREYAAQLGLRGTPVPPVGTKMADNRAGPVIEQEYLVDVSIAGSVPLLMVTCRVQANDGPATALVDSGAGINVIDREYAAQLGLRGTPVPPVGTKMADNRAGPVIEQEYLVDVSIGETIYAAMPFYTMPLGPKYRLILGLPFCRQHRLFDGAIHLNKLLLDSGSSYASLANLQLNALMPCETPPVSSNRNSLSAAILRDFTDILPANISDVSHYPPICSSMSQVRHHINILPNTAPVAKAGFQVPLAWRETLCQDDWGIVDVGDQSCSSQNNSSLGEIHHECTDQLVNDNKGAGGWDHDSNLPAGEVEQSPRIKRQKKQDS</sequence>
<feature type="region of interest" description="Disordered" evidence="1">
    <location>
        <begin position="775"/>
        <end position="807"/>
    </location>
</feature>
<dbReference type="Proteomes" id="UP000199727">
    <property type="component" value="Unassembled WGS sequence"/>
</dbReference>
<dbReference type="SUPFAM" id="SSF50630">
    <property type="entry name" value="Acid proteases"/>
    <property type="match status" value="1"/>
</dbReference>
<dbReference type="EMBL" id="AMKT01000037">
    <property type="protein sequence ID" value="OXG23024.1"/>
    <property type="molecule type" value="Genomic_DNA"/>
</dbReference>
<evidence type="ECO:0000256" key="1">
    <source>
        <dbReference type="SAM" id="MobiDB-lite"/>
    </source>
</evidence>
<dbReference type="InterPro" id="IPR021109">
    <property type="entry name" value="Peptidase_aspartic_dom_sf"/>
</dbReference>